<dbReference type="Gene3D" id="3.30.40.10">
    <property type="entry name" value="Zinc/RING finger domain, C3HC4 (zinc finger)"/>
    <property type="match status" value="1"/>
</dbReference>
<feature type="region of interest" description="Disordered" evidence="4">
    <location>
        <begin position="1"/>
        <end position="40"/>
    </location>
</feature>
<evidence type="ECO:0000313" key="6">
    <source>
        <dbReference type="Proteomes" id="UP001459277"/>
    </source>
</evidence>
<protein>
    <recommendedName>
        <fullName evidence="7">Myb-like domain-containing protein</fullName>
    </recommendedName>
</protein>
<gene>
    <name evidence="5" type="ORF">SO802_017472</name>
</gene>
<keyword evidence="3" id="KW-0862">Zinc</keyword>
<feature type="region of interest" description="Disordered" evidence="4">
    <location>
        <begin position="118"/>
        <end position="164"/>
    </location>
</feature>
<feature type="region of interest" description="Disordered" evidence="4">
    <location>
        <begin position="331"/>
        <end position="357"/>
    </location>
</feature>
<evidence type="ECO:0000256" key="2">
    <source>
        <dbReference type="ARBA" id="ARBA00022771"/>
    </source>
</evidence>
<accession>A0AAW2CI21</accession>
<dbReference type="GO" id="GO:0008270">
    <property type="term" value="F:zinc ion binding"/>
    <property type="evidence" value="ECO:0007669"/>
    <property type="project" value="UniProtKB-KW"/>
</dbReference>
<keyword evidence="2" id="KW-0863">Zinc-finger</keyword>
<dbReference type="Proteomes" id="UP001459277">
    <property type="component" value="Unassembled WGS sequence"/>
</dbReference>
<dbReference type="Gene3D" id="1.10.10.60">
    <property type="entry name" value="Homeodomain-like"/>
    <property type="match status" value="1"/>
</dbReference>
<dbReference type="InterPro" id="IPR013083">
    <property type="entry name" value="Znf_RING/FYVE/PHD"/>
</dbReference>
<sequence length="1012" mass="112450">MSSSKVVLTYKRKRPSSRTGLADGNVGHNALSEAPNDDNPDKYDALTDEHISQNRKGNSTVSLECVVCGVRGNLLYCDKCHQSYHLQCLDKLVKCISYGKRLCCGIIIQKDSLSSQPLRKSSRLKGKKHIEGSNSREMMVSSDKSFQMGSPGGGSRKDAAGSSSEDMVLDDEFGQIQMVSCLNANFGTAGDENFSEGTLLSQSMGLDTETSLDFVSLKSSFETKCSFACDDDSSGLKVSHLEETDLLCKDKSTNRSDSVVQAKLTTPFLTFSRRYKKKKEMDECDTCKSSLFDETHSLFNERSNCANENVCGGVTSHKACLVDHATDTRQLEEVPDSRHTSSQSKDKITVVDSTESHAGDAPETKIVMCGERLHDGENLSKDISSVSEQVLGQSSQITLDIQEELTFDCSGFSLNDSVKDTPSQAITVDKNLEKFQDFISEEPRVMPSGGLKATIMPDVTTGGSLPCLDLSFTRTDDCNINLDSCSKKQSIYAAPQTGRDTMDSASRSDATVLLGVSPPELLSSINERVGESSSAHHMQLDKDVCMFVEENSANCKDNDKASAEFSMDLTPKVKYLQLFSEDKITDVLSLSITQSEVTDSLVSEERNHLQFRSESSQLKQDSNRSSLHLGLSLLTEPKVGGYAYNNFTTLPLLNSISGARKFVQDAVPESLTNQPSSLLRHRQMLDSIVSRAKALSGRGTMQDEFKPNTTMWSEEELDNLWIGVRRHGRDNWVAMLQDPRLRFSPWKAARDLAERWEEEQSKLMNAMHVSRFKYSNTKNVSSNFTRNFLGPKEGIWGEHMIDETQLSLGNVYALRERNGSNRPYFRTSYIQNNGTGHIQRPFFYPRRGSYSDCQGEKYDWESFNYLEWETLARSNPSTDDPTTCLEAKCNLPHWLREAVSTPSRSVEPNLPAVGSLITHLGTVRDTQPYIYPTQPCPGPRNRVHSRLCGLRTSDLRSSTRAHHFNYSSGMKTGMAEQSGASWYRANKPGDVIVIDSDASSEETISDDRSARP</sequence>
<keyword evidence="1" id="KW-0479">Metal-binding</keyword>
<evidence type="ECO:0008006" key="7">
    <source>
        <dbReference type="Google" id="ProtNLM"/>
    </source>
</evidence>
<dbReference type="CDD" id="cd11660">
    <property type="entry name" value="SANT_TRF"/>
    <property type="match status" value="1"/>
</dbReference>
<organism evidence="5 6">
    <name type="scientific">Lithocarpus litseifolius</name>
    <dbReference type="NCBI Taxonomy" id="425828"/>
    <lineage>
        <taxon>Eukaryota</taxon>
        <taxon>Viridiplantae</taxon>
        <taxon>Streptophyta</taxon>
        <taxon>Embryophyta</taxon>
        <taxon>Tracheophyta</taxon>
        <taxon>Spermatophyta</taxon>
        <taxon>Magnoliopsida</taxon>
        <taxon>eudicotyledons</taxon>
        <taxon>Gunneridae</taxon>
        <taxon>Pentapetalae</taxon>
        <taxon>rosids</taxon>
        <taxon>fabids</taxon>
        <taxon>Fagales</taxon>
        <taxon>Fagaceae</taxon>
        <taxon>Lithocarpus</taxon>
    </lineage>
</organism>
<feature type="compositionally biased region" description="Polar residues" evidence="4">
    <location>
        <begin position="132"/>
        <end position="148"/>
    </location>
</feature>
<dbReference type="EMBL" id="JAZDWU010000006">
    <property type="protein sequence ID" value="KAK9997869.1"/>
    <property type="molecule type" value="Genomic_DNA"/>
</dbReference>
<dbReference type="InterPro" id="IPR011011">
    <property type="entry name" value="Znf_FYVE_PHD"/>
</dbReference>
<proteinExistence type="predicted"/>
<evidence type="ECO:0000313" key="5">
    <source>
        <dbReference type="EMBL" id="KAK9997869.1"/>
    </source>
</evidence>
<reference evidence="5 6" key="1">
    <citation type="submission" date="2024-01" db="EMBL/GenBank/DDBJ databases">
        <title>A telomere-to-telomere, gap-free genome of sweet tea (Lithocarpus litseifolius).</title>
        <authorList>
            <person name="Zhou J."/>
        </authorList>
    </citation>
    <scope>NUCLEOTIDE SEQUENCE [LARGE SCALE GENOMIC DNA]</scope>
    <source>
        <strain evidence="5">Zhou-2022a</strain>
        <tissue evidence="5">Leaf</tissue>
    </source>
</reference>
<evidence type="ECO:0000256" key="4">
    <source>
        <dbReference type="SAM" id="MobiDB-lite"/>
    </source>
</evidence>
<dbReference type="InterPro" id="IPR009057">
    <property type="entry name" value="Homeodomain-like_sf"/>
</dbReference>
<dbReference type="SUPFAM" id="SSF46689">
    <property type="entry name" value="Homeodomain-like"/>
    <property type="match status" value="1"/>
</dbReference>
<keyword evidence="6" id="KW-1185">Reference proteome</keyword>
<name>A0AAW2CI21_9ROSI</name>
<evidence type="ECO:0000256" key="1">
    <source>
        <dbReference type="ARBA" id="ARBA00022723"/>
    </source>
</evidence>
<comment type="caution">
    <text evidence="5">The sequence shown here is derived from an EMBL/GenBank/DDBJ whole genome shotgun (WGS) entry which is preliminary data.</text>
</comment>
<evidence type="ECO:0000256" key="3">
    <source>
        <dbReference type="ARBA" id="ARBA00022833"/>
    </source>
</evidence>
<dbReference type="AlphaFoldDB" id="A0AAW2CI21"/>
<dbReference type="SUPFAM" id="SSF57903">
    <property type="entry name" value="FYVE/PHD zinc finger"/>
    <property type="match status" value="1"/>
</dbReference>